<proteinExistence type="predicted"/>
<reference evidence="1" key="1">
    <citation type="submission" date="2018-05" db="EMBL/GenBank/DDBJ databases">
        <authorList>
            <person name="Lanie J.A."/>
            <person name="Ng W.-L."/>
            <person name="Kazmierczak K.M."/>
            <person name="Andrzejewski T.M."/>
            <person name="Davidsen T.M."/>
            <person name="Wayne K.J."/>
            <person name="Tettelin H."/>
            <person name="Glass J.I."/>
            <person name="Rusch D."/>
            <person name="Podicherti R."/>
            <person name="Tsui H.-C.T."/>
            <person name="Winkler M.E."/>
        </authorList>
    </citation>
    <scope>NUCLEOTIDE SEQUENCE</scope>
</reference>
<gene>
    <name evidence="1" type="ORF">METZ01_LOCUS28936</name>
</gene>
<dbReference type="EMBL" id="UINC01001264">
    <property type="protein sequence ID" value="SUZ76082.1"/>
    <property type="molecule type" value="Genomic_DNA"/>
</dbReference>
<evidence type="ECO:0000313" key="1">
    <source>
        <dbReference type="EMBL" id="SUZ76082.1"/>
    </source>
</evidence>
<organism evidence="1">
    <name type="scientific">marine metagenome</name>
    <dbReference type="NCBI Taxonomy" id="408172"/>
    <lineage>
        <taxon>unclassified sequences</taxon>
        <taxon>metagenomes</taxon>
        <taxon>ecological metagenomes</taxon>
    </lineage>
</organism>
<protein>
    <submittedName>
        <fullName evidence="1">Uncharacterized protein</fullName>
    </submittedName>
</protein>
<accession>A0A381Q9S9</accession>
<dbReference type="AlphaFoldDB" id="A0A381Q9S9"/>
<sequence>MKGALGKLTKAVIDRPGVTGTAIGLSKGKPCLKVYVKDRRAASKIPARVDGYHVEVEVTGTFQRR</sequence>
<name>A0A381Q9S9_9ZZZZ</name>